<dbReference type="InterPro" id="IPR042113">
    <property type="entry name" value="P_AcTrfase_dom1"/>
</dbReference>
<dbReference type="Gene3D" id="3.40.50.10750">
    <property type="entry name" value="Isocitrate/Isopropylmalate dehydrogenase-like"/>
    <property type="match status" value="1"/>
</dbReference>
<dbReference type="Pfam" id="PF03949">
    <property type="entry name" value="Malic_M"/>
    <property type="match status" value="1"/>
</dbReference>
<dbReference type="InterPro" id="IPR051674">
    <property type="entry name" value="Malate_Decarboxylase"/>
</dbReference>
<evidence type="ECO:0000259" key="6">
    <source>
        <dbReference type="SMART" id="SM00919"/>
    </source>
</evidence>
<dbReference type="InterPro" id="IPR046346">
    <property type="entry name" value="Aminoacid_DH-like_N_sf"/>
</dbReference>
<sequence>MNEINKSEYEKALKYHAQDRAGKIAIVPTKPLVTQQDLSLAYTPGVAAPCLEIAKNLDNIYKYTARGNVVAVISNGTAVLGLGNLGAAASKPVMEGKAVLFKNFADIDAIDLEVDTTDPEEFINVVKYLGYSFGGINLEDIKAPECFIIEERLNNYMQIPVFHDDQHGTAIIASAGLINAAYLTNRSFAEMKIVVNGAGAAALACIELLIALGAVSQNIILCDTNGVVYQGRTEGMNKWKEKYAIDTKLRTLTEAMNGADVFLGLSARGAVTEEMVAAMALNPIIFALANPEPEITPESIKTVRSDAIIATGRSDYNNQVNNVMGFPYIFRGALDVRATTINQEMKIAASQALAELARSPVPDEVYKAYPDRKMCFGPEYIIPVPFDPRLISTIPVAVAVAAIESGVAKITNLDCKAYKAELMSRLNPTSSYMNFLFEKIHKHPKRIVFAEGEEEEVIKAAMMMRDDALGYPILIGRAHKITAILHNMGTEHSLEGISVMNAAINPNLKKYIDALYSKLQRKGFLYRDCAKLVKTDRNVFAACMVASGDADAVVTGLNKSYFNNFEDISKVIQPKVGNRILSYSIMLAKEHQVLIADNAVNELPSSQELVELAIQMAGIARNMGYHPRVALLSFSNFGNPMREKANRIQEAVKILDNMKVDFEYDGEMSADIALNPELHKIYPFCRLSGSANVLIMPDLHSAAIATQLLQELGAGVFIGPILNGFEYSVQIVPMGSSASEILRIAAFAAIEVINNGVK</sequence>
<gene>
    <name evidence="8" type="ORF">Trichorick_01328</name>
</gene>
<evidence type="ECO:0000256" key="5">
    <source>
        <dbReference type="SAM" id="Phobius"/>
    </source>
</evidence>
<keyword evidence="4" id="KW-0511">Multifunctional enzyme</keyword>
<dbReference type="Gene3D" id="3.40.50.10380">
    <property type="entry name" value="Malic enzyme, N-terminal domain"/>
    <property type="match status" value="1"/>
</dbReference>
<dbReference type="InterPro" id="IPR045213">
    <property type="entry name" value="Malic_NAD-bd_bact_type"/>
</dbReference>
<dbReference type="SMART" id="SM00919">
    <property type="entry name" value="Malic_M"/>
    <property type="match status" value="1"/>
</dbReference>
<dbReference type="Proteomes" id="UP001326613">
    <property type="component" value="Chromosome"/>
</dbReference>
<comment type="similarity">
    <text evidence="1">In the N-terminal section; belongs to the malic enzymes family.</text>
</comment>
<keyword evidence="3" id="KW-0560">Oxidoreductase</keyword>
<keyword evidence="5" id="KW-0812">Transmembrane</keyword>
<evidence type="ECO:0000259" key="7">
    <source>
        <dbReference type="SMART" id="SM01274"/>
    </source>
</evidence>
<dbReference type="Gene3D" id="3.40.50.10950">
    <property type="match status" value="1"/>
</dbReference>
<dbReference type="InterPro" id="IPR012302">
    <property type="entry name" value="Malic_NAD-bd"/>
</dbReference>
<feature type="transmembrane region" description="Helical" evidence="5">
    <location>
        <begin position="193"/>
        <end position="215"/>
    </location>
</feature>
<evidence type="ECO:0000256" key="3">
    <source>
        <dbReference type="ARBA" id="ARBA00023002"/>
    </source>
</evidence>
<dbReference type="PANTHER" id="PTHR43237:SF4">
    <property type="entry name" value="NADP-DEPENDENT MALIC ENZYME"/>
    <property type="match status" value="1"/>
</dbReference>
<feature type="domain" description="Malic enzyme N-terminal" evidence="7">
    <location>
        <begin position="21"/>
        <end position="154"/>
    </location>
</feature>
<dbReference type="EMBL" id="CP112932">
    <property type="protein sequence ID" value="WPY01416.1"/>
    <property type="molecule type" value="Genomic_DNA"/>
</dbReference>
<feature type="domain" description="Malic enzyme NAD-binding" evidence="6">
    <location>
        <begin position="166"/>
        <end position="403"/>
    </location>
</feature>
<dbReference type="InterPro" id="IPR037062">
    <property type="entry name" value="Malic_N_dom_sf"/>
</dbReference>
<dbReference type="Pfam" id="PF01515">
    <property type="entry name" value="PTA_PTB"/>
    <property type="match status" value="1"/>
</dbReference>
<evidence type="ECO:0000313" key="9">
    <source>
        <dbReference type="Proteomes" id="UP001326613"/>
    </source>
</evidence>
<dbReference type="SMART" id="SM01274">
    <property type="entry name" value="malic"/>
    <property type="match status" value="1"/>
</dbReference>
<dbReference type="InterPro" id="IPR036291">
    <property type="entry name" value="NAD(P)-bd_dom_sf"/>
</dbReference>
<evidence type="ECO:0000256" key="2">
    <source>
        <dbReference type="ARBA" id="ARBA00008756"/>
    </source>
</evidence>
<reference evidence="8 9" key="1">
    <citation type="submission" date="2022-10" db="EMBL/GenBank/DDBJ databases">
        <title>Host association and intracellularity evolved multiple times independently in the Rickettsiales.</title>
        <authorList>
            <person name="Castelli M."/>
            <person name="Nardi T."/>
            <person name="Gammuto L."/>
            <person name="Bellinzona G."/>
            <person name="Sabaneyeva E."/>
            <person name="Potekhin A."/>
            <person name="Serra V."/>
            <person name="Petroni G."/>
            <person name="Sassera D."/>
        </authorList>
    </citation>
    <scope>NUCLEOTIDE SEQUENCE [LARGE SCALE GENOMIC DNA]</scope>
    <source>
        <strain evidence="8 9">Kr 154-4</strain>
    </source>
</reference>
<dbReference type="InterPro" id="IPR012188">
    <property type="entry name" value="ME_PTA"/>
</dbReference>
<comment type="similarity">
    <text evidence="2">In the C-terminal section; belongs to the phosphate acetyltransferase and butyryltransferase family.</text>
</comment>
<protein>
    <submittedName>
        <fullName evidence="8">NADP-dependent malic enzyme</fullName>
    </submittedName>
</protein>
<dbReference type="InterPro" id="IPR002505">
    <property type="entry name" value="PTA_PTB"/>
</dbReference>
<accession>A0ABZ0UUC6</accession>
<dbReference type="InterPro" id="IPR042112">
    <property type="entry name" value="P_AcTrfase_dom2"/>
</dbReference>
<proteinExistence type="inferred from homology"/>
<dbReference type="SUPFAM" id="SSF51735">
    <property type="entry name" value="NAD(P)-binding Rossmann-fold domains"/>
    <property type="match status" value="1"/>
</dbReference>
<keyword evidence="9" id="KW-1185">Reference proteome</keyword>
<dbReference type="CDD" id="cd05311">
    <property type="entry name" value="NAD_bind_2_malic_enz"/>
    <property type="match status" value="1"/>
</dbReference>
<keyword evidence="5" id="KW-0472">Membrane</keyword>
<dbReference type="RefSeq" id="WP_323738191.1">
    <property type="nucleotide sequence ID" value="NZ_CP112932.1"/>
</dbReference>
<dbReference type="InterPro" id="IPR012301">
    <property type="entry name" value="Malic_N_dom"/>
</dbReference>
<dbReference type="Gene3D" id="3.40.50.720">
    <property type="entry name" value="NAD(P)-binding Rossmann-like Domain"/>
    <property type="match status" value="1"/>
</dbReference>
<dbReference type="SUPFAM" id="SSF53223">
    <property type="entry name" value="Aminoacid dehydrogenase-like, N-terminal domain"/>
    <property type="match status" value="1"/>
</dbReference>
<evidence type="ECO:0000256" key="1">
    <source>
        <dbReference type="ARBA" id="ARBA00007686"/>
    </source>
</evidence>
<dbReference type="SUPFAM" id="SSF53659">
    <property type="entry name" value="Isocitrate/Isopropylmalate dehydrogenase-like"/>
    <property type="match status" value="1"/>
</dbReference>
<keyword evidence="5" id="KW-1133">Transmembrane helix</keyword>
<evidence type="ECO:0000313" key="8">
    <source>
        <dbReference type="EMBL" id="WPY01416.1"/>
    </source>
</evidence>
<organism evidence="8 9">
    <name type="scientific">Candidatus Trichorickettsia mobilis</name>
    <dbReference type="NCBI Taxonomy" id="1346319"/>
    <lineage>
        <taxon>Bacteria</taxon>
        <taxon>Pseudomonadati</taxon>
        <taxon>Pseudomonadota</taxon>
        <taxon>Alphaproteobacteria</taxon>
        <taxon>Rickettsiales</taxon>
        <taxon>Rickettsiaceae</taxon>
        <taxon>Rickettsieae</taxon>
        <taxon>Candidatus Trichorickettsia</taxon>
    </lineage>
</organism>
<dbReference type="PANTHER" id="PTHR43237">
    <property type="entry name" value="NADP-DEPENDENT MALIC ENZYME"/>
    <property type="match status" value="1"/>
</dbReference>
<dbReference type="Pfam" id="PF00390">
    <property type="entry name" value="malic"/>
    <property type="match status" value="1"/>
</dbReference>
<name>A0ABZ0UUC6_9RICK</name>
<dbReference type="PIRSF" id="PIRSF036684">
    <property type="entry name" value="ME_PTA"/>
    <property type="match status" value="1"/>
</dbReference>
<evidence type="ECO:0000256" key="4">
    <source>
        <dbReference type="ARBA" id="ARBA00023268"/>
    </source>
</evidence>